<dbReference type="InterPro" id="IPR036291">
    <property type="entry name" value="NAD(P)-bd_dom_sf"/>
</dbReference>
<keyword evidence="10" id="KW-1185">Reference proteome</keyword>
<protein>
    <submittedName>
        <fullName evidence="9">Oxidoreductase short chain dehydrogenase/reductase family protein</fullName>
    </submittedName>
</protein>
<keyword evidence="8" id="KW-0812">Transmembrane</keyword>
<evidence type="ECO:0000256" key="3">
    <source>
        <dbReference type="ARBA" id="ARBA00022832"/>
    </source>
</evidence>
<evidence type="ECO:0000256" key="8">
    <source>
        <dbReference type="SAM" id="Phobius"/>
    </source>
</evidence>
<dbReference type="SUPFAM" id="SSF51735">
    <property type="entry name" value="NAD(P)-binding Rossmann-fold domains"/>
    <property type="match status" value="1"/>
</dbReference>
<dbReference type="EMBL" id="JAPDFW010000071">
    <property type="protein sequence ID" value="KAJ5074005.1"/>
    <property type="molecule type" value="Genomic_DNA"/>
</dbReference>
<comment type="pathway">
    <text evidence="1">Lipid metabolism; fatty acid biosynthesis.</text>
</comment>
<dbReference type="InterPro" id="IPR002347">
    <property type="entry name" value="SDR_fam"/>
</dbReference>
<dbReference type="PANTHER" id="PTHR43086">
    <property type="entry name" value="VERY-LONG-CHAIN 3-OXOOACYL-COA REDUCTASE"/>
    <property type="match status" value="1"/>
</dbReference>
<feature type="transmembrane region" description="Helical" evidence="8">
    <location>
        <begin position="6"/>
        <end position="26"/>
    </location>
</feature>
<dbReference type="PIRSF" id="PIRSF000126">
    <property type="entry name" value="11-beta-HSD1"/>
    <property type="match status" value="1"/>
</dbReference>
<evidence type="ECO:0000256" key="5">
    <source>
        <dbReference type="ARBA" id="ARBA00023002"/>
    </source>
</evidence>
<dbReference type="PROSITE" id="PS00061">
    <property type="entry name" value="ADH_SHORT"/>
    <property type="match status" value="1"/>
</dbReference>
<evidence type="ECO:0000256" key="1">
    <source>
        <dbReference type="ARBA" id="ARBA00005194"/>
    </source>
</evidence>
<keyword evidence="2" id="KW-0444">Lipid biosynthesis</keyword>
<dbReference type="GO" id="GO:0016491">
    <property type="term" value="F:oxidoreductase activity"/>
    <property type="evidence" value="ECO:0007669"/>
    <property type="project" value="UniProtKB-KW"/>
</dbReference>
<evidence type="ECO:0000256" key="7">
    <source>
        <dbReference type="ARBA" id="ARBA00023160"/>
    </source>
</evidence>
<dbReference type="OrthoDB" id="1393670at2759"/>
<name>A0A9Q0LK72_ANAIG</name>
<dbReference type="GO" id="GO:0030497">
    <property type="term" value="P:fatty acid elongation"/>
    <property type="evidence" value="ECO:0007669"/>
    <property type="project" value="TreeGrafter"/>
</dbReference>
<dbReference type="PRINTS" id="PR00081">
    <property type="entry name" value="GDHRDH"/>
</dbReference>
<keyword evidence="6" id="KW-0443">Lipid metabolism</keyword>
<dbReference type="InterPro" id="IPR020904">
    <property type="entry name" value="Sc_DH/Rdtase_CS"/>
</dbReference>
<dbReference type="PANTHER" id="PTHR43086:SF2">
    <property type="entry name" value="HYDROXYSTEROID DEHYDROGENASE-LIKE PROTEIN 1"/>
    <property type="match status" value="1"/>
</dbReference>
<evidence type="ECO:0000256" key="4">
    <source>
        <dbReference type="ARBA" id="ARBA00022857"/>
    </source>
</evidence>
<keyword evidence="5" id="KW-0560">Oxidoreductase</keyword>
<keyword evidence="8" id="KW-0472">Membrane</keyword>
<dbReference type="OMA" id="QSHINAH"/>
<sequence length="314" mass="35655">MISTIITIAIIIYFFLKAIPLIYTKYMVNSQNLKRKYNTEWVFITGGSSGLGKELAMKFAEQGMNLVILSRTKSKLEQAKNQILDRFPNIEIRIIAMDFGLPVEQIEEQLIPQISDIDVKILINNIGYMLIREFQKRKWENIQSHINAHITSAIKLSQIIAQKLIQSNSKGAICFTSSMGCFYPIPYIPIYSGAKAYLQSFASTLAIELKPFGIDVHVVIPGPIPDTDFYDRTGLERNNPFFENPMSKFINQNAKSVAKIYLKTIGSPFVVVDTSLFVIFSRILENFLSANGLVWIALKSKTAQSFQIEKVRYD</sequence>
<reference evidence="9" key="1">
    <citation type="submission" date="2022-10" db="EMBL/GenBank/DDBJ databases">
        <title>Novel sulphate-reducing endosymbionts in the free-living metamonad Anaeramoeba.</title>
        <authorList>
            <person name="Jerlstrom-Hultqvist J."/>
            <person name="Cepicka I."/>
            <person name="Gallot-Lavallee L."/>
            <person name="Salas-Leiva D."/>
            <person name="Curtis B.A."/>
            <person name="Zahonova K."/>
            <person name="Pipaliya S."/>
            <person name="Dacks J."/>
            <person name="Roger A.J."/>
        </authorList>
    </citation>
    <scope>NUCLEOTIDE SEQUENCE</scope>
    <source>
        <strain evidence="9">BMAN</strain>
    </source>
</reference>
<organism evidence="9 10">
    <name type="scientific">Anaeramoeba ignava</name>
    <name type="common">Anaerobic marine amoeba</name>
    <dbReference type="NCBI Taxonomy" id="1746090"/>
    <lineage>
        <taxon>Eukaryota</taxon>
        <taxon>Metamonada</taxon>
        <taxon>Anaeramoebidae</taxon>
        <taxon>Anaeramoeba</taxon>
    </lineage>
</organism>
<evidence type="ECO:0000256" key="2">
    <source>
        <dbReference type="ARBA" id="ARBA00022516"/>
    </source>
</evidence>
<comment type="caution">
    <text evidence="9">The sequence shown here is derived from an EMBL/GenBank/DDBJ whole genome shotgun (WGS) entry which is preliminary data.</text>
</comment>
<accession>A0A9Q0LK72</accession>
<keyword evidence="3" id="KW-0276">Fatty acid metabolism</keyword>
<evidence type="ECO:0000313" key="10">
    <source>
        <dbReference type="Proteomes" id="UP001149090"/>
    </source>
</evidence>
<dbReference type="Proteomes" id="UP001149090">
    <property type="component" value="Unassembled WGS sequence"/>
</dbReference>
<dbReference type="GO" id="GO:0005783">
    <property type="term" value="C:endoplasmic reticulum"/>
    <property type="evidence" value="ECO:0007669"/>
    <property type="project" value="TreeGrafter"/>
</dbReference>
<evidence type="ECO:0000313" key="9">
    <source>
        <dbReference type="EMBL" id="KAJ5074005.1"/>
    </source>
</evidence>
<dbReference type="Pfam" id="PF00106">
    <property type="entry name" value="adh_short"/>
    <property type="match status" value="1"/>
</dbReference>
<proteinExistence type="predicted"/>
<keyword evidence="7" id="KW-0275">Fatty acid biosynthesis</keyword>
<dbReference type="AlphaFoldDB" id="A0A9Q0LK72"/>
<evidence type="ECO:0000256" key="6">
    <source>
        <dbReference type="ARBA" id="ARBA00023098"/>
    </source>
</evidence>
<keyword evidence="4" id="KW-0521">NADP</keyword>
<dbReference type="Gene3D" id="3.40.50.720">
    <property type="entry name" value="NAD(P)-binding Rossmann-like Domain"/>
    <property type="match status" value="1"/>
</dbReference>
<keyword evidence="8" id="KW-1133">Transmembrane helix</keyword>
<gene>
    <name evidence="9" type="ORF">M0811_08278</name>
</gene>